<evidence type="ECO:0000256" key="7">
    <source>
        <dbReference type="ARBA" id="ARBA00022660"/>
    </source>
</evidence>
<evidence type="ECO:0000256" key="11">
    <source>
        <dbReference type="ARBA" id="ARBA00022982"/>
    </source>
</evidence>
<evidence type="ECO:0000313" key="20">
    <source>
        <dbReference type="EMBL" id="QRV59917.1"/>
    </source>
</evidence>
<dbReference type="AlphaFoldDB" id="A0A894JLW5"/>
<feature type="transmembrane region" description="Helical" evidence="18">
    <location>
        <begin position="258"/>
        <end position="280"/>
    </location>
</feature>
<evidence type="ECO:0000256" key="5">
    <source>
        <dbReference type="ARBA" id="ARBA00021008"/>
    </source>
</evidence>
<feature type="transmembrane region" description="Helical" evidence="18">
    <location>
        <begin position="57"/>
        <end position="79"/>
    </location>
</feature>
<feature type="transmembrane region" description="Helical" evidence="18">
    <location>
        <begin position="300"/>
        <end position="318"/>
    </location>
</feature>
<keyword evidence="13 18" id="KW-0520">NAD</keyword>
<keyword evidence="11 18" id="KW-0249">Electron transport</keyword>
<feature type="domain" description="NADH:quinone oxidoreductase/Mrp antiporter transmembrane" evidence="19">
    <location>
        <begin position="24"/>
        <end position="271"/>
    </location>
</feature>
<keyword evidence="15 18" id="KW-0496">Mitochondrion</keyword>
<comment type="catalytic activity">
    <reaction evidence="17 18">
        <text>a ubiquinone + NADH + 5 H(+)(in) = a ubiquinol + NAD(+) + 4 H(+)(out)</text>
        <dbReference type="Rhea" id="RHEA:29091"/>
        <dbReference type="Rhea" id="RHEA-COMP:9565"/>
        <dbReference type="Rhea" id="RHEA-COMP:9566"/>
        <dbReference type="ChEBI" id="CHEBI:15378"/>
        <dbReference type="ChEBI" id="CHEBI:16389"/>
        <dbReference type="ChEBI" id="CHEBI:17976"/>
        <dbReference type="ChEBI" id="CHEBI:57540"/>
        <dbReference type="ChEBI" id="CHEBI:57945"/>
        <dbReference type="EC" id="7.1.1.2"/>
    </reaction>
</comment>
<evidence type="ECO:0000256" key="12">
    <source>
        <dbReference type="ARBA" id="ARBA00022989"/>
    </source>
</evidence>
<evidence type="ECO:0000256" key="8">
    <source>
        <dbReference type="ARBA" id="ARBA00022692"/>
    </source>
</evidence>
<dbReference type="GO" id="GO:0008137">
    <property type="term" value="F:NADH dehydrogenase (ubiquinone) activity"/>
    <property type="evidence" value="ECO:0007669"/>
    <property type="project" value="UniProtKB-EC"/>
</dbReference>
<dbReference type="PANTHER" id="PTHR46552:SF1">
    <property type="entry name" value="NADH-UBIQUINONE OXIDOREDUCTASE CHAIN 2"/>
    <property type="match status" value="1"/>
</dbReference>
<comment type="similarity">
    <text evidence="3 18">Belongs to the complex I subunit 2 family.</text>
</comment>
<dbReference type="InterPro" id="IPR003917">
    <property type="entry name" value="NADH_UbQ_OxRdtase_chain2"/>
</dbReference>
<dbReference type="GO" id="GO:0005743">
    <property type="term" value="C:mitochondrial inner membrane"/>
    <property type="evidence" value="ECO:0007669"/>
    <property type="project" value="UniProtKB-SubCell"/>
</dbReference>
<evidence type="ECO:0000259" key="19">
    <source>
        <dbReference type="Pfam" id="PF00361"/>
    </source>
</evidence>
<dbReference type="CTD" id="4536"/>
<comment type="function">
    <text evidence="1">Core subunit of the mitochondrial membrane respiratory chain NADH dehydrogenase (Complex I) that is believed to belong to the minimal assembly required for catalysis. Complex I functions in the transfer of electrons from NADH to the respiratory chain. The immediate electron acceptor for the enzyme is believed to be ubiquinone.</text>
</comment>
<keyword evidence="16 18" id="KW-0472">Membrane</keyword>
<protein>
    <recommendedName>
        <fullName evidence="5 18">NADH-ubiquinone oxidoreductase chain 2</fullName>
        <ecNumber evidence="4 18">7.1.1.2</ecNumber>
    </recommendedName>
</protein>
<gene>
    <name evidence="20" type="primary">ND2</name>
</gene>
<evidence type="ECO:0000256" key="3">
    <source>
        <dbReference type="ARBA" id="ARBA00007012"/>
    </source>
</evidence>
<geneLocation type="mitochondrion" evidence="20"/>
<keyword evidence="6" id="KW-0813">Transport</keyword>
<evidence type="ECO:0000256" key="16">
    <source>
        <dbReference type="ARBA" id="ARBA00023136"/>
    </source>
</evidence>
<dbReference type="GO" id="GO:0006120">
    <property type="term" value="P:mitochondrial electron transport, NADH to ubiquinone"/>
    <property type="evidence" value="ECO:0007669"/>
    <property type="project" value="InterPro"/>
</dbReference>
<dbReference type="PANTHER" id="PTHR46552">
    <property type="entry name" value="NADH-UBIQUINONE OXIDOREDUCTASE CHAIN 2"/>
    <property type="match status" value="1"/>
</dbReference>
<evidence type="ECO:0000256" key="1">
    <source>
        <dbReference type="ARBA" id="ARBA00003257"/>
    </source>
</evidence>
<name>A0A894JLW5_9HEMI</name>
<keyword evidence="12 18" id="KW-1133">Transmembrane helix</keyword>
<keyword evidence="8 18" id="KW-0812">Transmembrane</keyword>
<feature type="transmembrane region" description="Helical" evidence="18">
    <location>
        <begin position="140"/>
        <end position="159"/>
    </location>
</feature>
<evidence type="ECO:0000256" key="15">
    <source>
        <dbReference type="ARBA" id="ARBA00023128"/>
    </source>
</evidence>
<evidence type="ECO:0000256" key="18">
    <source>
        <dbReference type="RuleBase" id="RU003403"/>
    </source>
</evidence>
<proteinExistence type="inferred from homology"/>
<evidence type="ECO:0000256" key="2">
    <source>
        <dbReference type="ARBA" id="ARBA00004448"/>
    </source>
</evidence>
<dbReference type="RefSeq" id="YP_010165970.1">
    <property type="nucleotide sequence ID" value="NC_057522.1"/>
</dbReference>
<dbReference type="EMBL" id="MW342606">
    <property type="protein sequence ID" value="QRV59917.1"/>
    <property type="molecule type" value="Genomic_DNA"/>
</dbReference>
<reference evidence="20" key="1">
    <citation type="submission" date="2020-12" db="EMBL/GenBank/DDBJ databases">
        <title>The complete mitochondrial genome sequence of a global invasive species Stictocephala bisonia (Membracidae: smiliinae).</title>
        <authorList>
            <person name="Feng L."/>
            <person name="Yu R."/>
            <person name="Yuan X."/>
        </authorList>
    </citation>
    <scope>NUCLEOTIDE SEQUENCE</scope>
</reference>
<dbReference type="InterPro" id="IPR001750">
    <property type="entry name" value="ND/Mrp_TM"/>
</dbReference>
<evidence type="ECO:0000256" key="14">
    <source>
        <dbReference type="ARBA" id="ARBA00023075"/>
    </source>
</evidence>
<comment type="function">
    <text evidence="18">Core subunit of the mitochondrial membrane respiratory chain NADH dehydrogenase (Complex I) which catalyzes electron transfer from NADH through the respiratory chain, using ubiquinone as an electron acceptor. Essential for the catalytic activity and assembly of complex I.</text>
</comment>
<feature type="transmembrane region" description="Helical" evidence="18">
    <location>
        <begin position="220"/>
        <end position="237"/>
    </location>
</feature>
<dbReference type="GeneID" id="67270871"/>
<organism evidence="20">
    <name type="scientific">Stictocephala bisonia</name>
    <dbReference type="NCBI Taxonomy" id="1585304"/>
    <lineage>
        <taxon>Eukaryota</taxon>
        <taxon>Metazoa</taxon>
        <taxon>Ecdysozoa</taxon>
        <taxon>Arthropoda</taxon>
        <taxon>Hexapoda</taxon>
        <taxon>Insecta</taxon>
        <taxon>Pterygota</taxon>
        <taxon>Neoptera</taxon>
        <taxon>Paraneoptera</taxon>
        <taxon>Hemiptera</taxon>
        <taxon>Auchenorrhyncha</taxon>
        <taxon>Membracoidea</taxon>
        <taxon>Membracidae</taxon>
        <taxon>Stictocephala</taxon>
    </lineage>
</organism>
<evidence type="ECO:0000256" key="4">
    <source>
        <dbReference type="ARBA" id="ARBA00012944"/>
    </source>
</evidence>
<evidence type="ECO:0000256" key="9">
    <source>
        <dbReference type="ARBA" id="ARBA00022792"/>
    </source>
</evidence>
<evidence type="ECO:0000256" key="13">
    <source>
        <dbReference type="ARBA" id="ARBA00023027"/>
    </source>
</evidence>
<evidence type="ECO:0000256" key="17">
    <source>
        <dbReference type="ARBA" id="ARBA00049551"/>
    </source>
</evidence>
<keyword evidence="9 18" id="KW-0999">Mitochondrion inner membrane</keyword>
<keyword evidence="14 18" id="KW-0830">Ubiquinone</keyword>
<feature type="transmembrane region" description="Helical" evidence="18">
    <location>
        <begin position="171"/>
        <end position="200"/>
    </location>
</feature>
<dbReference type="Pfam" id="PF00361">
    <property type="entry name" value="Proton_antipo_M"/>
    <property type="match status" value="1"/>
</dbReference>
<sequence>MLMNFKLLMFSSLVAMGAIFSLSSNNWVSMWIGMEISMMSFLPMMSSKLKLSSESCIKYYIIQSLSSSIMMMGIIMMSLNIKSELILMSSLLMKLGMMPFHNWVLSIIEGMTHTNIIIMFTILSLAPLNMISFLEMNLQFLVVLSLVVSSMSALNQNSLKKIMTYSSIYNLSIILSSISSWSIWMTFMTIYSISTVVIMMMFKKMNFNFINQIMTLNNSMAMKIEMLMAILSMAGMPPASMFMMKMMIMESLIMSKEYLIISTIILTSTITMFFYMRISIMVMTIYHTTSKWMPVSKNQSMATMILLLSLIFPTLLYLKSFM</sequence>
<accession>A0A894JLW5</accession>
<comment type="subcellular location">
    <subcellularLocation>
        <location evidence="2 18">Mitochondrion inner membrane</location>
        <topology evidence="2 18">Multi-pass membrane protein</topology>
    </subcellularLocation>
</comment>
<dbReference type="PRINTS" id="PR01436">
    <property type="entry name" value="NADHDHGNASE2"/>
</dbReference>
<keyword evidence="10 18" id="KW-1278">Translocase</keyword>
<evidence type="ECO:0000256" key="10">
    <source>
        <dbReference type="ARBA" id="ARBA00022967"/>
    </source>
</evidence>
<dbReference type="EC" id="7.1.1.2" evidence="4 18"/>
<dbReference type="InterPro" id="IPR050175">
    <property type="entry name" value="Complex_I_Subunit_2"/>
</dbReference>
<evidence type="ECO:0000256" key="6">
    <source>
        <dbReference type="ARBA" id="ARBA00022448"/>
    </source>
</evidence>
<keyword evidence="7 18" id="KW-0679">Respiratory chain</keyword>